<dbReference type="InterPro" id="IPR050509">
    <property type="entry name" value="CoA-transferase_III"/>
</dbReference>
<dbReference type="PANTHER" id="PTHR48228:SF5">
    <property type="entry name" value="ALPHA-METHYLACYL-COA RACEMASE"/>
    <property type="match status" value="1"/>
</dbReference>
<name>A0A1G4WYJ8_9MYCO</name>
<organism evidence="2 3">
    <name type="scientific">Mycolicibacterium fluoranthenivorans</name>
    <dbReference type="NCBI Taxonomy" id="258505"/>
    <lineage>
        <taxon>Bacteria</taxon>
        <taxon>Bacillati</taxon>
        <taxon>Actinomycetota</taxon>
        <taxon>Actinomycetes</taxon>
        <taxon>Mycobacteriales</taxon>
        <taxon>Mycobacteriaceae</taxon>
        <taxon>Mycolicibacterium</taxon>
    </lineage>
</organism>
<gene>
    <name evidence="2" type="ORF">SAMN02799620_05587</name>
</gene>
<proteinExistence type="predicted"/>
<dbReference type="InterPro" id="IPR044855">
    <property type="entry name" value="CoA-Trfase_III_dom3_sf"/>
</dbReference>
<dbReference type="InterPro" id="IPR023606">
    <property type="entry name" value="CoA-Trfase_III_dom_1_sf"/>
</dbReference>
<evidence type="ECO:0000313" key="3">
    <source>
        <dbReference type="Proteomes" id="UP000199707"/>
    </source>
</evidence>
<dbReference type="Proteomes" id="UP000199707">
    <property type="component" value="Unassembled WGS sequence"/>
</dbReference>
<protein>
    <submittedName>
        <fullName evidence="2">Alpha-methylacyl-CoA racemase</fullName>
    </submittedName>
</protein>
<dbReference type="SUPFAM" id="SSF89796">
    <property type="entry name" value="CoA-transferase family III (CaiB/BaiF)"/>
    <property type="match status" value="1"/>
</dbReference>
<feature type="region of interest" description="Disordered" evidence="1">
    <location>
        <begin position="328"/>
        <end position="350"/>
    </location>
</feature>
<dbReference type="Gene3D" id="3.40.50.10540">
    <property type="entry name" value="Crotonobetainyl-coa:carnitine coa-transferase, domain 1"/>
    <property type="match status" value="1"/>
</dbReference>
<dbReference type="EMBL" id="FMUB01000015">
    <property type="protein sequence ID" value="SCX32447.1"/>
    <property type="molecule type" value="Genomic_DNA"/>
</dbReference>
<dbReference type="PANTHER" id="PTHR48228">
    <property type="entry name" value="SUCCINYL-COA--D-CITRAMALATE COA-TRANSFERASE"/>
    <property type="match status" value="1"/>
</dbReference>
<dbReference type="GO" id="GO:0003824">
    <property type="term" value="F:catalytic activity"/>
    <property type="evidence" value="ECO:0007669"/>
    <property type="project" value="InterPro"/>
</dbReference>
<dbReference type="STRING" id="1502745.SAMN02799620_05587"/>
<dbReference type="InterPro" id="IPR003673">
    <property type="entry name" value="CoA-Trfase_fam_III"/>
</dbReference>
<accession>A0A1G4WYJ8</accession>
<dbReference type="Pfam" id="PF02515">
    <property type="entry name" value="CoA_transf_3"/>
    <property type="match status" value="1"/>
</dbReference>
<evidence type="ECO:0000313" key="2">
    <source>
        <dbReference type="EMBL" id="SCX32447.1"/>
    </source>
</evidence>
<reference evidence="3" key="1">
    <citation type="submission" date="2016-10" db="EMBL/GenBank/DDBJ databases">
        <authorList>
            <person name="Varghese N."/>
            <person name="Submissions S."/>
        </authorList>
    </citation>
    <scope>NUCLEOTIDE SEQUENCE [LARGE SCALE GENOMIC DNA]</scope>
    <source>
        <strain evidence="3">UNC267MFSha1.1M11</strain>
    </source>
</reference>
<dbReference type="Gene3D" id="3.30.1540.10">
    <property type="entry name" value="formyl-coa transferase, domain 3"/>
    <property type="match status" value="1"/>
</dbReference>
<evidence type="ECO:0000256" key="1">
    <source>
        <dbReference type="SAM" id="MobiDB-lite"/>
    </source>
</evidence>
<dbReference type="AlphaFoldDB" id="A0A1G4WYJ8"/>
<sequence>MTGPLHGVRVVSMGGLGPGPFCGMLLGDLGADVVRVDPIRHVDGPLPVDFTVRRNQRSVAVDVKNPDGRDVVRRLASEADAFVDVFRPGVAERLGIGPGDLCPRNPKLVYARMTGYGQDGPLADHAGHDINYIALVGALHAIGPADAPVPPLNLIGDYGGGGMLLAVGLLSALLEARESGTGQILDVAMVDGAATLMMPYYGMVAANMWRDHRHGNLLDGAAHFYGVYETADHQHIAVGAMEPQFYTELCRHLEVEVPHDDGNHLAWAAHRSALATRFAEKTRGEWEQILNSPGTCAAPVLSIGEAPRHPHHVARRSFVEVDGVIQPAPAPRFSRTDPGHPASPSLPGDHTRDVLAEIGIEPAAVTRLLDTGAARQSALRGTGIQPDEEG</sequence>
<dbReference type="RefSeq" id="WP_090363850.1">
    <property type="nucleotide sequence ID" value="NZ_FMUB01000015.1"/>
</dbReference>